<comment type="subcellular location">
    <subcellularLocation>
        <location evidence="2">Cytoplasm</location>
        <location evidence="2">Cytosol</location>
    </subcellularLocation>
</comment>
<proteinExistence type="evidence at transcript level"/>
<evidence type="ECO:0000256" key="8">
    <source>
        <dbReference type="ARBA" id="ARBA00040554"/>
    </source>
</evidence>
<evidence type="ECO:0000256" key="4">
    <source>
        <dbReference type="ARBA" id="ARBA00022490"/>
    </source>
</evidence>
<dbReference type="Gene3D" id="1.10.260.50">
    <property type="match status" value="1"/>
</dbReference>
<evidence type="ECO:0000256" key="7">
    <source>
        <dbReference type="ARBA" id="ARBA00039054"/>
    </source>
</evidence>
<dbReference type="AlphaFoldDB" id="C1BQU5"/>
<evidence type="ECO:0000256" key="1">
    <source>
        <dbReference type="ARBA" id="ARBA00001933"/>
    </source>
</evidence>
<dbReference type="InterPro" id="IPR015424">
    <property type="entry name" value="PyrdxlP-dep_Trfase"/>
</dbReference>
<dbReference type="InterPro" id="IPR015421">
    <property type="entry name" value="PyrdxlP-dep_Trfase_major"/>
</dbReference>
<dbReference type="Gene3D" id="3.40.640.10">
    <property type="entry name" value="Type I PLP-dependent aspartate aminotransferase-like (Major domain)"/>
    <property type="match status" value="1"/>
</dbReference>
<dbReference type="PANTHER" id="PTHR11601:SF62">
    <property type="entry name" value="SELENOCYSTEINE LYASE"/>
    <property type="match status" value="1"/>
</dbReference>
<dbReference type="EMBL" id="BT076974">
    <property type="protein sequence ID" value="ACO11398.1"/>
    <property type="molecule type" value="mRNA"/>
</dbReference>
<dbReference type="GO" id="GO:0005829">
    <property type="term" value="C:cytosol"/>
    <property type="evidence" value="ECO:0007669"/>
    <property type="project" value="UniProtKB-SubCell"/>
</dbReference>
<dbReference type="InterPro" id="IPR000192">
    <property type="entry name" value="Aminotrans_V_dom"/>
</dbReference>
<evidence type="ECO:0000256" key="3">
    <source>
        <dbReference type="ARBA" id="ARBA00011738"/>
    </source>
</evidence>
<dbReference type="Pfam" id="PF00266">
    <property type="entry name" value="Aminotran_5"/>
    <property type="match status" value="1"/>
</dbReference>
<keyword evidence="10" id="KW-0456">Lyase</keyword>
<dbReference type="EC" id="4.4.1.16" evidence="7"/>
<organism evidence="10">
    <name type="scientific">Caligus rogercresseyi</name>
    <name type="common">Sea louse</name>
    <dbReference type="NCBI Taxonomy" id="217165"/>
    <lineage>
        <taxon>Eukaryota</taxon>
        <taxon>Metazoa</taxon>
        <taxon>Ecdysozoa</taxon>
        <taxon>Arthropoda</taxon>
        <taxon>Crustacea</taxon>
        <taxon>Multicrustacea</taxon>
        <taxon>Hexanauplia</taxon>
        <taxon>Copepoda</taxon>
        <taxon>Siphonostomatoida</taxon>
        <taxon>Caligidae</taxon>
        <taxon>Caligus</taxon>
    </lineage>
</organism>
<evidence type="ECO:0000256" key="2">
    <source>
        <dbReference type="ARBA" id="ARBA00004514"/>
    </source>
</evidence>
<dbReference type="SUPFAM" id="SSF53383">
    <property type="entry name" value="PLP-dependent transferases"/>
    <property type="match status" value="1"/>
</dbReference>
<dbReference type="GO" id="GO:0009000">
    <property type="term" value="F:selenocysteine lyase activity"/>
    <property type="evidence" value="ECO:0007669"/>
    <property type="project" value="UniProtKB-EC"/>
</dbReference>
<evidence type="ECO:0000256" key="5">
    <source>
        <dbReference type="ARBA" id="ARBA00022679"/>
    </source>
</evidence>
<accession>C1BQU5</accession>
<comment type="subunit">
    <text evidence="3">Homodimer.</text>
</comment>
<dbReference type="InterPro" id="IPR015422">
    <property type="entry name" value="PyrdxlP-dep_Trfase_small"/>
</dbReference>
<keyword evidence="5" id="KW-0808">Transferase</keyword>
<dbReference type="GO" id="GO:0016740">
    <property type="term" value="F:transferase activity"/>
    <property type="evidence" value="ECO:0007669"/>
    <property type="project" value="UniProtKB-KW"/>
</dbReference>
<feature type="domain" description="Aminotransferase class V" evidence="9">
    <location>
        <begin position="6"/>
        <end position="122"/>
    </location>
</feature>
<evidence type="ECO:0000313" key="10">
    <source>
        <dbReference type="EMBL" id="ACO11398.1"/>
    </source>
</evidence>
<evidence type="ECO:0000256" key="6">
    <source>
        <dbReference type="ARBA" id="ARBA00037407"/>
    </source>
</evidence>
<dbReference type="PANTHER" id="PTHR11601">
    <property type="entry name" value="CYSTEINE DESULFURYLASE FAMILY MEMBER"/>
    <property type="match status" value="1"/>
</dbReference>
<keyword evidence="4" id="KW-0963">Cytoplasm</keyword>
<reference evidence="10" key="1">
    <citation type="submission" date="2009-03" db="EMBL/GenBank/DDBJ databases">
        <title>Caligus rogercresseyi ESTs and full-length cDNAs.</title>
        <authorList>
            <person name="Yasuike M."/>
            <person name="von Schalburg K."/>
            <person name="Cooper G."/>
            <person name="Leong J."/>
            <person name="Jones S.R.M."/>
            <person name="Koop B.F."/>
        </authorList>
    </citation>
    <scope>NUCLEOTIDE SEQUENCE</scope>
    <source>
        <tissue evidence="10">Whole body</tissue>
    </source>
</reference>
<protein>
    <recommendedName>
        <fullName evidence="8">Selenocysteine lyase</fullName>
        <ecNumber evidence="7">4.4.1.16</ecNumber>
    </recommendedName>
</protein>
<evidence type="ECO:0000259" key="9">
    <source>
        <dbReference type="Pfam" id="PF00266"/>
    </source>
</evidence>
<sequence length="137" mass="14668">MEDLPVYLDNNATTPLHPDVIAEIQESLHRDWSNPSSSYGRGAKVRHEILSARRSLSLMVGGPVGEDALNQAITFTSGGTESNHLAIHSALEAIKKRTGGKPHVVTTNVEHVAIEKPLRALEADNVIGAPSSGRCLT</sequence>
<comment type="function">
    <text evidence="6">Catalyzes the decomposition of L-selenocysteine to L-alanine and elemental selenium.</text>
</comment>
<dbReference type="Gene3D" id="3.90.1150.10">
    <property type="entry name" value="Aspartate Aminotransferase, domain 1"/>
    <property type="match status" value="1"/>
</dbReference>
<name>C1BQU5_CALRO</name>
<comment type="cofactor">
    <cofactor evidence="1">
        <name>pyridoxal 5'-phosphate</name>
        <dbReference type="ChEBI" id="CHEBI:597326"/>
    </cofactor>
</comment>
<gene>
    <name evidence="10" type="primary">SCLY</name>
</gene>